<dbReference type="Pfam" id="PF06055">
    <property type="entry name" value="ExoD"/>
    <property type="match status" value="1"/>
</dbReference>
<dbReference type="EMBL" id="FQZF01000019">
    <property type="protein sequence ID" value="SHJ73839.1"/>
    <property type="molecule type" value="Genomic_DNA"/>
</dbReference>
<dbReference type="RefSeq" id="WP_073136560.1">
    <property type="nucleotide sequence ID" value="NZ_FQZF01000019.1"/>
</dbReference>
<dbReference type="PIRSF" id="PIRSF033239">
    <property type="entry name" value="ExoD"/>
    <property type="match status" value="1"/>
</dbReference>
<dbReference type="AlphaFoldDB" id="A0A1M6LRM8"/>
<keyword evidence="3" id="KW-1185">Reference proteome</keyword>
<accession>A0A1M6LRM8</accession>
<organism evidence="2 3">
    <name type="scientific">Muricoccus roseus</name>
    <dbReference type="NCBI Taxonomy" id="198092"/>
    <lineage>
        <taxon>Bacteria</taxon>
        <taxon>Pseudomonadati</taxon>
        <taxon>Pseudomonadota</taxon>
        <taxon>Alphaproteobacteria</taxon>
        <taxon>Acetobacterales</taxon>
        <taxon>Roseomonadaceae</taxon>
        <taxon>Muricoccus</taxon>
    </lineage>
</organism>
<reference evidence="2 3" key="1">
    <citation type="submission" date="2016-11" db="EMBL/GenBank/DDBJ databases">
        <authorList>
            <person name="Jaros S."/>
            <person name="Januszkiewicz K."/>
            <person name="Wedrychowicz H."/>
        </authorList>
    </citation>
    <scope>NUCLEOTIDE SEQUENCE [LARGE SCALE GENOMIC DNA]</scope>
    <source>
        <strain evidence="2 3">DSM 14916</strain>
    </source>
</reference>
<protein>
    <submittedName>
        <fullName evidence="2">Uncharacterized conserved protein</fullName>
    </submittedName>
</protein>
<dbReference type="InterPro" id="IPR010331">
    <property type="entry name" value="ExoD"/>
</dbReference>
<feature type="transmembrane region" description="Helical" evidence="1">
    <location>
        <begin position="46"/>
        <end position="73"/>
    </location>
</feature>
<feature type="transmembrane region" description="Helical" evidence="1">
    <location>
        <begin position="169"/>
        <end position="194"/>
    </location>
</feature>
<proteinExistence type="predicted"/>
<evidence type="ECO:0000313" key="2">
    <source>
        <dbReference type="EMBL" id="SHJ73839.1"/>
    </source>
</evidence>
<dbReference type="Proteomes" id="UP000184387">
    <property type="component" value="Unassembled WGS sequence"/>
</dbReference>
<feature type="transmembrane region" description="Helical" evidence="1">
    <location>
        <begin position="133"/>
        <end position="163"/>
    </location>
</feature>
<keyword evidence="1" id="KW-1133">Transmembrane helix</keyword>
<gene>
    <name evidence="2" type="ORF">SAMN02745194_03242</name>
</gene>
<name>A0A1M6LRM8_9PROT</name>
<dbReference type="PANTHER" id="PTHR41795">
    <property type="entry name" value="EXOPOLYSACCHARIDE SYNTHESIS PROTEIN"/>
    <property type="match status" value="1"/>
</dbReference>
<dbReference type="STRING" id="198092.SAMN02745194_03242"/>
<keyword evidence="1" id="KW-0472">Membrane</keyword>
<sequence>MTQPGEDVLPHEATSAVLARLRSTAPPDGVTLAWVLAHLRERAFGILLLLFGTGGLLPGISLFAGLLVAVPAFQMLLGRTAPVFPRRFSNRPIAAARFAALITRALPVLRVIERFSRPRWPTPFQTTKRVVGAAILLLGACLLVPLPLSNIPPSLVIVLMAIAYLEEDGLLLCLSLVSAVALVLAMAAAVWGTVETTLWLGG</sequence>
<dbReference type="OrthoDB" id="8238926at2"/>
<evidence type="ECO:0000256" key="1">
    <source>
        <dbReference type="SAM" id="Phobius"/>
    </source>
</evidence>
<dbReference type="PANTHER" id="PTHR41795:SF1">
    <property type="entry name" value="EXOPOLYSACCHARIDE SYNTHESIS PROTEIN"/>
    <property type="match status" value="1"/>
</dbReference>
<keyword evidence="1" id="KW-0812">Transmembrane</keyword>
<evidence type="ECO:0000313" key="3">
    <source>
        <dbReference type="Proteomes" id="UP000184387"/>
    </source>
</evidence>